<organism evidence="2 3">
    <name type="scientific">Futiania mangrovi</name>
    <dbReference type="NCBI Taxonomy" id="2959716"/>
    <lineage>
        <taxon>Bacteria</taxon>
        <taxon>Pseudomonadati</taxon>
        <taxon>Pseudomonadota</taxon>
        <taxon>Alphaproteobacteria</taxon>
        <taxon>Futianiales</taxon>
        <taxon>Futianiaceae</taxon>
        <taxon>Futiania</taxon>
    </lineage>
</organism>
<gene>
    <name evidence="2" type="ORF">NJQ99_07490</name>
</gene>
<proteinExistence type="predicted"/>
<feature type="region of interest" description="Disordered" evidence="1">
    <location>
        <begin position="1"/>
        <end position="54"/>
    </location>
</feature>
<keyword evidence="3" id="KW-1185">Reference proteome</keyword>
<dbReference type="AlphaFoldDB" id="A0A9J6PEP0"/>
<evidence type="ECO:0000256" key="1">
    <source>
        <dbReference type="SAM" id="MobiDB-lite"/>
    </source>
</evidence>
<reference evidence="2" key="1">
    <citation type="submission" date="2022-06" db="EMBL/GenBank/DDBJ databases">
        <title>Isolation and Genomics of Futiania mangrovii gen. nov., sp. nov., a Rare and Metabolically-versatile member in the Class Alphaproteobacteria.</title>
        <authorList>
            <person name="Liu L."/>
            <person name="Huang W.-C."/>
            <person name="Pan J."/>
            <person name="Li J."/>
            <person name="Huang Y."/>
            <person name="Du H."/>
            <person name="Liu Y."/>
            <person name="Li M."/>
        </authorList>
    </citation>
    <scope>NUCLEOTIDE SEQUENCE</scope>
    <source>
        <strain evidence="2">FT118</strain>
    </source>
</reference>
<accession>A0A9J6PEP0</accession>
<dbReference type="EMBL" id="JAMZFT010000002">
    <property type="protein sequence ID" value="MCP1336243.1"/>
    <property type="molecule type" value="Genomic_DNA"/>
</dbReference>
<evidence type="ECO:0000313" key="3">
    <source>
        <dbReference type="Proteomes" id="UP001055804"/>
    </source>
</evidence>
<name>A0A9J6PEP0_9PROT</name>
<dbReference type="Proteomes" id="UP001055804">
    <property type="component" value="Unassembled WGS sequence"/>
</dbReference>
<dbReference type="RefSeq" id="WP_269332210.1">
    <property type="nucleotide sequence ID" value="NZ_JAMZFT010000002.1"/>
</dbReference>
<sequence length="229" mass="23485">MSSSIGGAAGAEPLIVPETGGDFALPDTSPATGSEGGTQVALFGGGPGEKVHADPRALGEMTNYEGTGGDDSVSGAWNYVSTGRGDDTANGYVKFADLGPGNDSFDGMVGRELVAGAGDDLVTVRSPGNNAVYDLGSGDDRMITDWNTISQASRIDGGSNGFLGSGVGGEGDTLRVITQPGDPDMQAVRNDDGGMDLMVRDASGSWSRVPQVQNFENIYIQKDPRYIPG</sequence>
<evidence type="ECO:0000313" key="2">
    <source>
        <dbReference type="EMBL" id="MCP1336243.1"/>
    </source>
</evidence>
<protein>
    <submittedName>
        <fullName evidence="2">Uncharacterized protein</fullName>
    </submittedName>
</protein>
<comment type="caution">
    <text evidence="2">The sequence shown here is derived from an EMBL/GenBank/DDBJ whole genome shotgun (WGS) entry which is preliminary data.</text>
</comment>